<dbReference type="PANTHER" id="PTHR11070:SF55">
    <property type="entry name" value="DNA 3'-5' HELICASE"/>
    <property type="match status" value="1"/>
</dbReference>
<evidence type="ECO:0000313" key="18">
    <source>
        <dbReference type="EMBL" id="WWF05705.1"/>
    </source>
</evidence>
<feature type="domain" description="UvrD-like helicase ATP-binding" evidence="16">
    <location>
        <begin position="20"/>
        <end position="357"/>
    </location>
</feature>
<keyword evidence="5 15" id="KW-0378">Hydrolase</keyword>
<dbReference type="GO" id="GO:0004386">
    <property type="term" value="F:helicase activity"/>
    <property type="evidence" value="ECO:0007669"/>
    <property type="project" value="UniProtKB-KW"/>
</dbReference>
<evidence type="ECO:0000256" key="6">
    <source>
        <dbReference type="ARBA" id="ARBA00022806"/>
    </source>
</evidence>
<dbReference type="Proteomes" id="UP001381003">
    <property type="component" value="Chromosome"/>
</dbReference>
<evidence type="ECO:0000256" key="4">
    <source>
        <dbReference type="ARBA" id="ARBA00022763"/>
    </source>
</evidence>
<accession>A0ABZ2FGQ3</accession>
<dbReference type="PROSITE" id="PS51217">
    <property type="entry name" value="UVRD_HELICASE_CTER"/>
    <property type="match status" value="1"/>
</dbReference>
<keyword evidence="4" id="KW-0227">DNA damage</keyword>
<evidence type="ECO:0000256" key="8">
    <source>
        <dbReference type="ARBA" id="ARBA00022840"/>
    </source>
</evidence>
<dbReference type="CDD" id="cd17932">
    <property type="entry name" value="DEXQc_UvrD"/>
    <property type="match status" value="1"/>
</dbReference>
<dbReference type="InterPro" id="IPR014017">
    <property type="entry name" value="DNA_helicase_UvrD-like_C"/>
</dbReference>
<dbReference type="EMBL" id="CP104874">
    <property type="protein sequence ID" value="WWF05705.1"/>
    <property type="molecule type" value="Genomic_DNA"/>
</dbReference>
<dbReference type="PANTHER" id="PTHR11070">
    <property type="entry name" value="UVRD / RECB / PCRA DNA HELICASE FAMILY MEMBER"/>
    <property type="match status" value="1"/>
</dbReference>
<dbReference type="Gene3D" id="3.40.50.300">
    <property type="entry name" value="P-loop containing nucleotide triphosphate hydrolases"/>
    <property type="match status" value="3"/>
</dbReference>
<evidence type="ECO:0000256" key="3">
    <source>
        <dbReference type="ARBA" id="ARBA00022741"/>
    </source>
</evidence>
<keyword evidence="3 15" id="KW-0547">Nucleotide-binding</keyword>
<dbReference type="Pfam" id="PF00580">
    <property type="entry name" value="UvrD-helicase"/>
    <property type="match status" value="1"/>
</dbReference>
<dbReference type="InterPro" id="IPR038726">
    <property type="entry name" value="PDDEXK_AddAB-type"/>
</dbReference>
<evidence type="ECO:0000313" key="19">
    <source>
        <dbReference type="Proteomes" id="UP001381003"/>
    </source>
</evidence>
<keyword evidence="19" id="KW-1185">Reference proteome</keyword>
<comment type="similarity">
    <text evidence="1">Belongs to the helicase family. UvrD subfamily.</text>
</comment>
<dbReference type="EC" id="5.6.2.4" evidence="13"/>
<evidence type="ECO:0000256" key="14">
    <source>
        <dbReference type="ARBA" id="ARBA00048988"/>
    </source>
</evidence>
<dbReference type="RefSeq" id="WP_338538551.1">
    <property type="nucleotide sequence ID" value="NZ_CP104874.1"/>
</dbReference>
<name>A0ABZ2FGQ3_9MICO</name>
<evidence type="ECO:0000256" key="13">
    <source>
        <dbReference type="ARBA" id="ARBA00034808"/>
    </source>
</evidence>
<evidence type="ECO:0000259" key="17">
    <source>
        <dbReference type="PROSITE" id="PS51217"/>
    </source>
</evidence>
<dbReference type="Pfam" id="PF12705">
    <property type="entry name" value="PDDEXK_1"/>
    <property type="match status" value="1"/>
</dbReference>
<keyword evidence="6 15" id="KW-0347">Helicase</keyword>
<keyword evidence="9" id="KW-0238">DNA-binding</keyword>
<proteinExistence type="inferred from homology"/>
<evidence type="ECO:0000256" key="5">
    <source>
        <dbReference type="ARBA" id="ARBA00022801"/>
    </source>
</evidence>
<dbReference type="Gene3D" id="3.90.320.10">
    <property type="match status" value="1"/>
</dbReference>
<evidence type="ECO:0000256" key="1">
    <source>
        <dbReference type="ARBA" id="ARBA00009922"/>
    </source>
</evidence>
<dbReference type="InterPro" id="IPR013986">
    <property type="entry name" value="DExx_box_DNA_helicase_dom_sf"/>
</dbReference>
<evidence type="ECO:0000256" key="11">
    <source>
        <dbReference type="ARBA" id="ARBA00023235"/>
    </source>
</evidence>
<dbReference type="SUPFAM" id="SSF52540">
    <property type="entry name" value="P-loop containing nucleoside triphosphate hydrolases"/>
    <property type="match status" value="1"/>
</dbReference>
<organism evidence="18 19">
    <name type="scientific">Janibacter terrae</name>
    <dbReference type="NCBI Taxonomy" id="103817"/>
    <lineage>
        <taxon>Bacteria</taxon>
        <taxon>Bacillati</taxon>
        <taxon>Actinomycetota</taxon>
        <taxon>Actinomycetes</taxon>
        <taxon>Micrococcales</taxon>
        <taxon>Intrasporangiaceae</taxon>
        <taxon>Janibacter</taxon>
    </lineage>
</organism>
<keyword evidence="2" id="KW-0540">Nuclease</keyword>
<evidence type="ECO:0000256" key="12">
    <source>
        <dbReference type="ARBA" id="ARBA00034617"/>
    </source>
</evidence>
<keyword evidence="7" id="KW-0269">Exonuclease</keyword>
<keyword evidence="10" id="KW-0234">DNA repair</keyword>
<dbReference type="Gene3D" id="1.10.10.160">
    <property type="match status" value="1"/>
</dbReference>
<gene>
    <name evidence="18" type="ORF">N5P18_02195</name>
</gene>
<evidence type="ECO:0000256" key="7">
    <source>
        <dbReference type="ARBA" id="ARBA00022839"/>
    </source>
</evidence>
<keyword evidence="8 15" id="KW-0067">ATP-binding</keyword>
<protein>
    <recommendedName>
        <fullName evidence="13">DNA 3'-5' helicase</fullName>
        <ecNumber evidence="13">5.6.2.4</ecNumber>
    </recommendedName>
</protein>
<dbReference type="InterPro" id="IPR011604">
    <property type="entry name" value="PDDEXK-like_dom_sf"/>
</dbReference>
<dbReference type="InterPro" id="IPR014016">
    <property type="entry name" value="UvrD-like_ATP-bd"/>
</dbReference>
<evidence type="ECO:0000256" key="10">
    <source>
        <dbReference type="ARBA" id="ARBA00023204"/>
    </source>
</evidence>
<comment type="catalytic activity">
    <reaction evidence="14">
        <text>ATP + H2O = ADP + phosphate + H(+)</text>
        <dbReference type="Rhea" id="RHEA:13065"/>
        <dbReference type="ChEBI" id="CHEBI:15377"/>
        <dbReference type="ChEBI" id="CHEBI:15378"/>
        <dbReference type="ChEBI" id="CHEBI:30616"/>
        <dbReference type="ChEBI" id="CHEBI:43474"/>
        <dbReference type="ChEBI" id="CHEBI:456216"/>
        <dbReference type="EC" id="5.6.2.4"/>
    </reaction>
</comment>
<dbReference type="Pfam" id="PF13361">
    <property type="entry name" value="UvrD_C"/>
    <property type="match status" value="2"/>
</dbReference>
<dbReference type="InterPro" id="IPR000212">
    <property type="entry name" value="DNA_helicase_UvrD/REP"/>
</dbReference>
<sequence length="1080" mass="116055">MTPPPKISAVDLARALGQEHPPTDEQRRIIEAPLAPLLVVAGAGSGKTETMTARVVWLVANDLVTPEQVLGLTFTRKAAGELAERVARRLATLERVGLWSPAQDADADGLGGTPTVSTYHAYAGRLVREGALRLGYEKDSRMLSEAATWQLAHEVVMAWDGPMEDLDKVESTVTSAVVSLAGELAEHLRTPGDIESLTARTLAHLEAVEASDKALTKDYRKQVITPMSEQRLILPIVERYLEVKRERSVMDFSDQMALAAALATRFPDLGRAERERFRVVLLDEFQDTSEAQMVLMRRLFAPDGQVPAAVTAVGDPHQSIYAWRGASSTTLSTFPEYFATEGRPAPVEHLSISWRNDETILEVANAVAGELAATTTVPVAPLRPRPGPGRGQVEALRSLTAHDEAAAIAAWIKPRHEGGLRTAAVLCRKRSQFTAVVDALALAGIPYEVVGLGGLLLTAEVADVIALLTVVQDPARGDRLMRLLTGPPGLLGPADLDGLGAWARHLGRQAAAEVADGAPTPGPEDAVTIIDALDQLPEPGWAGDGGQSISAEGLARLHRLAGMVARLRRHAGMPLPDLVGEAERELGVDVEVLARPGWSPGAARAHLDAFADVAAQFSSSADRPTLGGFIDWIEAAVAEERGLEKPVVEPTKDAVQVLTCHAAKGLEWDVVAVPGLVEGGFPAHASRASYRDGDWVLGQVNESGWISGLDGVPYPLRGDRGGLPVLDLSLGQAKALQDELKRYRAEGGEHALLEERRLAYVACTRARSQLLLGSWVWGPTGATPRLPSRFIEEARATGVVRTIEWAAMPQTKDEPNPALAVGRQVVWPGDDVAPERPGLAAAAVAMVDGSDPGTDLGADPLDDELRILLEERERRRRARGADVAVELPAHLSTSQLVGLARDAQAFALDLRRPMPQAPQVAGRRGTAFHAWVEEHYSRAGLVDILELPGSADESLGDEDLALMQEHFLASEWAERVPLDVELSLETVIGDHAIRGRVDAVFADDDGGVTVVDWKTGRPPRGEEMAVRAVQLSAYRIAYARWRGIDPERVRGAFFHAATGETTRPELLDEDRVAALLTASA</sequence>
<feature type="binding site" evidence="15">
    <location>
        <begin position="41"/>
        <end position="48"/>
    </location>
    <ligand>
        <name>ATP</name>
        <dbReference type="ChEBI" id="CHEBI:30616"/>
    </ligand>
</feature>
<evidence type="ECO:0000256" key="15">
    <source>
        <dbReference type="PROSITE-ProRule" id="PRU00560"/>
    </source>
</evidence>
<keyword evidence="11" id="KW-0413">Isomerase</keyword>
<dbReference type="Gene3D" id="1.10.486.10">
    <property type="entry name" value="PCRA, domain 4"/>
    <property type="match status" value="1"/>
</dbReference>
<evidence type="ECO:0000256" key="9">
    <source>
        <dbReference type="ARBA" id="ARBA00023125"/>
    </source>
</evidence>
<evidence type="ECO:0000256" key="2">
    <source>
        <dbReference type="ARBA" id="ARBA00022722"/>
    </source>
</evidence>
<dbReference type="InterPro" id="IPR027417">
    <property type="entry name" value="P-loop_NTPase"/>
</dbReference>
<comment type="catalytic activity">
    <reaction evidence="12">
        <text>Couples ATP hydrolysis with the unwinding of duplex DNA by translocating in the 3'-5' direction.</text>
        <dbReference type="EC" id="5.6.2.4"/>
    </reaction>
</comment>
<feature type="domain" description="UvrD-like helicase C-terminal" evidence="17">
    <location>
        <begin position="358"/>
        <end position="665"/>
    </location>
</feature>
<evidence type="ECO:0000259" key="16">
    <source>
        <dbReference type="PROSITE" id="PS51198"/>
    </source>
</evidence>
<reference evidence="18 19" key="1">
    <citation type="submission" date="2022-09" db="EMBL/GenBank/DDBJ databases">
        <title>Complete genome sequence of Janibacter terrae strain COS04-44, PCL-degrading bacteria isolated from oil spilled coast.</title>
        <authorList>
            <person name="Park H."/>
            <person name="Kim J.Y."/>
            <person name="An S.H."/>
            <person name="Lee C.M."/>
            <person name="Weon H.-Y."/>
        </authorList>
    </citation>
    <scope>NUCLEOTIDE SEQUENCE [LARGE SCALE GENOMIC DNA]</scope>
    <source>
        <strain evidence="18 19">COS04-44</strain>
    </source>
</reference>
<dbReference type="PROSITE" id="PS51198">
    <property type="entry name" value="UVRD_HELICASE_ATP_BIND"/>
    <property type="match status" value="1"/>
</dbReference>